<dbReference type="InterPro" id="IPR000668">
    <property type="entry name" value="Peptidase_C1A_C"/>
</dbReference>
<dbReference type="PANTHER" id="PTHR12411">
    <property type="entry name" value="CYSTEINE PROTEASE FAMILY C1-RELATED"/>
    <property type="match status" value="1"/>
</dbReference>
<dbReference type="Proteomes" id="UP001318040">
    <property type="component" value="Chromosome 40"/>
</dbReference>
<dbReference type="SMART" id="SM00645">
    <property type="entry name" value="Pept_C1"/>
    <property type="match status" value="1"/>
</dbReference>
<evidence type="ECO:0000256" key="2">
    <source>
        <dbReference type="ARBA" id="ARBA00022670"/>
    </source>
</evidence>
<organism evidence="10 11">
    <name type="scientific">Petromyzon marinus</name>
    <name type="common">Sea lamprey</name>
    <dbReference type="NCBI Taxonomy" id="7757"/>
    <lineage>
        <taxon>Eukaryota</taxon>
        <taxon>Metazoa</taxon>
        <taxon>Chordata</taxon>
        <taxon>Craniata</taxon>
        <taxon>Vertebrata</taxon>
        <taxon>Cyclostomata</taxon>
        <taxon>Hyperoartia</taxon>
        <taxon>Petromyzontiformes</taxon>
        <taxon>Petromyzontidae</taxon>
        <taxon>Petromyzon</taxon>
    </lineage>
</organism>
<dbReference type="SMART" id="SM00848">
    <property type="entry name" value="Inhibitor_I29"/>
    <property type="match status" value="1"/>
</dbReference>
<dbReference type="GO" id="GO:0008234">
    <property type="term" value="F:cysteine-type peptidase activity"/>
    <property type="evidence" value="ECO:0007669"/>
    <property type="project" value="UniProtKB-KW"/>
</dbReference>
<dbReference type="PRINTS" id="PR00705">
    <property type="entry name" value="PAPAIN"/>
</dbReference>
<dbReference type="AlphaFoldDB" id="A0AAJ7TY87"/>
<dbReference type="Gene3D" id="3.90.70.10">
    <property type="entry name" value="Cysteine proteinases"/>
    <property type="match status" value="1"/>
</dbReference>
<dbReference type="InterPro" id="IPR025660">
    <property type="entry name" value="Pept_his_AS"/>
</dbReference>
<accession>A0AAJ7TY87</accession>
<keyword evidence="5" id="KW-0865">Zymogen</keyword>
<dbReference type="InterPro" id="IPR000169">
    <property type="entry name" value="Pept_cys_AS"/>
</dbReference>
<evidence type="ECO:0000256" key="6">
    <source>
        <dbReference type="ARBA" id="ARBA00023157"/>
    </source>
</evidence>
<dbReference type="KEGG" id="pmrn:116950832"/>
<dbReference type="Pfam" id="PF08246">
    <property type="entry name" value="Inhibitor_I29"/>
    <property type="match status" value="1"/>
</dbReference>
<evidence type="ECO:0000259" key="8">
    <source>
        <dbReference type="SMART" id="SM00645"/>
    </source>
</evidence>
<sequence>MKMKLLLVALLGVVALVSAAVASPFHDPELSPEWESWKEFHGKTYGENEEGWRRMIWEQNLKKIAVHNLEHSMGKHTWRMGMNHFGDMTGEEFQQVMLGFRGWNGTSKAPRGATFMAPAFFEAPESVDWRKQGYVTDVKNQGDCGSCWSFSTTGSLEGQHKRKTGVLVSLSEQNLVDCSSTEGNHGCNGGLMINAFNYIKKNGGIDSEESYPYKGQVETCKYDPKNKAAEVTGYVEIPEGDEEALKNAVASVGPVSVAIDASLNSFLYYISGIYKDKLCSHIINHAVLVVGYGVDEKGDKFWLVKNSWGVQWGEKGYVRMARDDNNLCGIAVTASYPLV</sequence>
<evidence type="ECO:0000256" key="7">
    <source>
        <dbReference type="SAM" id="SignalP"/>
    </source>
</evidence>
<evidence type="ECO:0000313" key="10">
    <source>
        <dbReference type="Proteomes" id="UP001318040"/>
    </source>
</evidence>
<feature type="chain" id="PRO_5042467674" evidence="7">
    <location>
        <begin position="20"/>
        <end position="339"/>
    </location>
</feature>
<gene>
    <name evidence="11" type="primary">LOC116950832</name>
</gene>
<feature type="domain" description="Peptidase C1A papain C-terminal" evidence="8">
    <location>
        <begin position="123"/>
        <end position="338"/>
    </location>
</feature>
<dbReference type="PROSITE" id="PS00640">
    <property type="entry name" value="THIOL_PROTEASE_ASN"/>
    <property type="match status" value="1"/>
</dbReference>
<evidence type="ECO:0000313" key="11">
    <source>
        <dbReference type="RefSeq" id="XP_032824822.1"/>
    </source>
</evidence>
<dbReference type="FunFam" id="3.90.70.10:FF:000006">
    <property type="entry name" value="Cathepsin S"/>
    <property type="match status" value="1"/>
</dbReference>
<dbReference type="InterPro" id="IPR038765">
    <property type="entry name" value="Papain-like_cys_pep_sf"/>
</dbReference>
<evidence type="ECO:0000256" key="3">
    <source>
        <dbReference type="ARBA" id="ARBA00022801"/>
    </source>
</evidence>
<keyword evidence="10" id="KW-1185">Reference proteome</keyword>
<dbReference type="InterPro" id="IPR025661">
    <property type="entry name" value="Pept_asp_AS"/>
</dbReference>
<keyword evidence="4" id="KW-0788">Thiol protease</keyword>
<keyword evidence="6" id="KW-1015">Disulfide bond</keyword>
<dbReference type="PROSITE" id="PS00139">
    <property type="entry name" value="THIOL_PROTEASE_CYS"/>
    <property type="match status" value="1"/>
</dbReference>
<feature type="domain" description="Cathepsin propeptide inhibitor" evidence="9">
    <location>
        <begin position="34"/>
        <end position="93"/>
    </location>
</feature>
<dbReference type="CDD" id="cd02248">
    <property type="entry name" value="Peptidase_C1A"/>
    <property type="match status" value="1"/>
</dbReference>
<keyword evidence="3" id="KW-0378">Hydrolase</keyword>
<evidence type="ECO:0000259" key="9">
    <source>
        <dbReference type="SMART" id="SM00848"/>
    </source>
</evidence>
<dbReference type="InterPro" id="IPR039417">
    <property type="entry name" value="Peptidase_C1A_papain-like"/>
</dbReference>
<reference evidence="11" key="1">
    <citation type="submission" date="2025-08" db="UniProtKB">
        <authorList>
            <consortium name="RefSeq"/>
        </authorList>
    </citation>
    <scope>IDENTIFICATION</scope>
    <source>
        <tissue evidence="11">Sperm</tissue>
    </source>
</reference>
<dbReference type="InterPro" id="IPR013128">
    <property type="entry name" value="Peptidase_C1A"/>
</dbReference>
<keyword evidence="7" id="KW-0732">Signal</keyword>
<evidence type="ECO:0000256" key="5">
    <source>
        <dbReference type="ARBA" id="ARBA00023145"/>
    </source>
</evidence>
<dbReference type="InterPro" id="IPR013201">
    <property type="entry name" value="Prot_inhib_I29"/>
</dbReference>
<dbReference type="PROSITE" id="PS00639">
    <property type="entry name" value="THIOL_PROTEASE_HIS"/>
    <property type="match status" value="1"/>
</dbReference>
<proteinExistence type="inferred from homology"/>
<evidence type="ECO:0000256" key="1">
    <source>
        <dbReference type="ARBA" id="ARBA00008455"/>
    </source>
</evidence>
<dbReference type="GO" id="GO:0006508">
    <property type="term" value="P:proteolysis"/>
    <property type="evidence" value="ECO:0007669"/>
    <property type="project" value="UniProtKB-KW"/>
</dbReference>
<dbReference type="RefSeq" id="XP_032824822.1">
    <property type="nucleotide sequence ID" value="XM_032968931.1"/>
</dbReference>
<dbReference type="SUPFAM" id="SSF54001">
    <property type="entry name" value="Cysteine proteinases"/>
    <property type="match status" value="1"/>
</dbReference>
<keyword evidence="2" id="KW-0645">Protease</keyword>
<protein>
    <submittedName>
        <fullName evidence="11">Cathepsin L1-like</fullName>
    </submittedName>
</protein>
<comment type="similarity">
    <text evidence="1">Belongs to the peptidase C1 family.</text>
</comment>
<name>A0AAJ7TY87_PETMA</name>
<evidence type="ECO:0000256" key="4">
    <source>
        <dbReference type="ARBA" id="ARBA00022807"/>
    </source>
</evidence>
<feature type="signal peptide" evidence="7">
    <location>
        <begin position="1"/>
        <end position="19"/>
    </location>
</feature>
<dbReference type="Pfam" id="PF00112">
    <property type="entry name" value="Peptidase_C1"/>
    <property type="match status" value="1"/>
</dbReference>